<dbReference type="InterPro" id="IPR006619">
    <property type="entry name" value="PGRP_domain_met/bac"/>
</dbReference>
<dbReference type="InterPro" id="IPR036505">
    <property type="entry name" value="Amidase/PGRP_sf"/>
</dbReference>
<proteinExistence type="inferred from homology"/>
<evidence type="ECO:0000259" key="4">
    <source>
        <dbReference type="SMART" id="SM00644"/>
    </source>
</evidence>
<keyword evidence="3" id="KW-0732">Signal</keyword>
<feature type="chain" id="PRO_5007153924" evidence="3">
    <location>
        <begin position="37"/>
        <end position="462"/>
    </location>
</feature>
<dbReference type="Gene3D" id="3.40.80.10">
    <property type="entry name" value="Peptidoglycan recognition protein-like"/>
    <property type="match status" value="1"/>
</dbReference>
<organism evidence="6 7">
    <name type="scientific">Streptomyces yokosukanensis</name>
    <dbReference type="NCBI Taxonomy" id="67386"/>
    <lineage>
        <taxon>Bacteria</taxon>
        <taxon>Bacillati</taxon>
        <taxon>Actinomycetota</taxon>
        <taxon>Actinomycetes</taxon>
        <taxon>Kitasatosporales</taxon>
        <taxon>Streptomycetaceae</taxon>
        <taxon>Streptomyces</taxon>
    </lineage>
</organism>
<dbReference type="SMART" id="SM00644">
    <property type="entry name" value="Ami_2"/>
    <property type="match status" value="1"/>
</dbReference>
<accession>A0A117Q3A1</accession>
<dbReference type="AlphaFoldDB" id="A0A117Q3A1"/>
<dbReference type="InterPro" id="IPR015510">
    <property type="entry name" value="PGRP"/>
</dbReference>
<gene>
    <name evidence="6" type="ORF">AQI95_12685</name>
</gene>
<dbReference type="GO" id="GO:0009253">
    <property type="term" value="P:peptidoglycan catabolic process"/>
    <property type="evidence" value="ECO:0007669"/>
    <property type="project" value="InterPro"/>
</dbReference>
<evidence type="ECO:0000259" key="5">
    <source>
        <dbReference type="SMART" id="SM00701"/>
    </source>
</evidence>
<dbReference type="Pfam" id="PF01510">
    <property type="entry name" value="Amidase_2"/>
    <property type="match status" value="1"/>
</dbReference>
<feature type="compositionally biased region" description="Basic and acidic residues" evidence="2">
    <location>
        <begin position="158"/>
        <end position="171"/>
    </location>
</feature>
<evidence type="ECO:0000313" key="7">
    <source>
        <dbReference type="Proteomes" id="UP000053127"/>
    </source>
</evidence>
<dbReference type="STRING" id="67386.AQI95_12685"/>
<sequence length="462" mass="48558">MFKIRSMRGFLTSSIGATCATALALPLTLPATNASAATATPTAATEVTAIPGSTRSLPLAPLSAERVLGTAPLQGLHRPGGEHFSLVGVVWDDPDTRLHGRVQVRTRSAATGAWSGWQDVETHNADHGADPGTAERGARRVRGATAPLWVGASQGVDVRVRADGTGRDGRTGRPRPPRSSLPSGLRLQLVDPGDEAPPEGAPLRGAPADQPHTDLDTDAARAASTANTDIARYGALDIPALGKRATEQELTRLRGPVKGKPHIGARPRIVTRRGWGADEAVRSGGFVYSKKIKAVFVHHTASGNNYTCSEAPSVIRSIYRYHVDSMGWRDIGYNFLVDKCGTIYEGRAGGVAKAVLGAHTLGFNNSSTGIAVIGTYGTAKPPKAAVTALSRLAAWKLGLYGVNPRGKTYLTSAGGNLYAKGKKVRLNVISGHQDGYATECPGERLYAKLGTARSGAARYQGR</sequence>
<dbReference type="RefSeq" id="WP_067121458.1">
    <property type="nucleotide sequence ID" value="NZ_JBFACD010000009.1"/>
</dbReference>
<evidence type="ECO:0000313" key="6">
    <source>
        <dbReference type="EMBL" id="KUN06716.1"/>
    </source>
</evidence>
<dbReference type="EMBL" id="LMWN01000016">
    <property type="protein sequence ID" value="KUN06716.1"/>
    <property type="molecule type" value="Genomic_DNA"/>
</dbReference>
<dbReference type="PANTHER" id="PTHR11022:SF41">
    <property type="entry name" value="PEPTIDOGLYCAN-RECOGNITION PROTEIN LC-RELATED"/>
    <property type="match status" value="1"/>
</dbReference>
<dbReference type="GO" id="GO:0008745">
    <property type="term" value="F:N-acetylmuramoyl-L-alanine amidase activity"/>
    <property type="evidence" value="ECO:0007669"/>
    <property type="project" value="InterPro"/>
</dbReference>
<comment type="caution">
    <text evidence="6">The sequence shown here is derived from an EMBL/GenBank/DDBJ whole genome shotgun (WGS) entry which is preliminary data.</text>
</comment>
<evidence type="ECO:0000256" key="1">
    <source>
        <dbReference type="ARBA" id="ARBA00007553"/>
    </source>
</evidence>
<dbReference type="PANTHER" id="PTHR11022">
    <property type="entry name" value="PEPTIDOGLYCAN RECOGNITION PROTEIN"/>
    <property type="match status" value="1"/>
</dbReference>
<dbReference type="SMART" id="SM00701">
    <property type="entry name" value="PGRP"/>
    <property type="match status" value="1"/>
</dbReference>
<feature type="signal peptide" evidence="3">
    <location>
        <begin position="1"/>
        <end position="36"/>
    </location>
</feature>
<evidence type="ECO:0000256" key="3">
    <source>
        <dbReference type="SAM" id="SignalP"/>
    </source>
</evidence>
<dbReference type="Proteomes" id="UP000053127">
    <property type="component" value="Unassembled WGS sequence"/>
</dbReference>
<protein>
    <submittedName>
        <fullName evidence="6">N-acetylmuramoyl-L-alanine amidase</fullName>
    </submittedName>
</protein>
<feature type="domain" description="N-acetylmuramoyl-L-alanine amidase" evidence="4">
    <location>
        <begin position="281"/>
        <end position="442"/>
    </location>
</feature>
<evidence type="ECO:0000256" key="2">
    <source>
        <dbReference type="SAM" id="MobiDB-lite"/>
    </source>
</evidence>
<dbReference type="SUPFAM" id="SSF55846">
    <property type="entry name" value="N-acetylmuramoyl-L-alanine amidase-like"/>
    <property type="match status" value="1"/>
</dbReference>
<feature type="region of interest" description="Disordered" evidence="2">
    <location>
        <begin position="156"/>
        <end position="215"/>
    </location>
</feature>
<keyword evidence="7" id="KW-1185">Reference proteome</keyword>
<reference evidence="6 7" key="1">
    <citation type="submission" date="2015-10" db="EMBL/GenBank/DDBJ databases">
        <title>Draft genome sequence of Streptomyces yokosukanensis DSM 40224, type strain for the species Streptomyces yokosukanensis.</title>
        <authorList>
            <person name="Ruckert C."/>
            <person name="Winkler A."/>
            <person name="Kalinowski J."/>
            <person name="Kampfer P."/>
            <person name="Glaeser S."/>
        </authorList>
    </citation>
    <scope>NUCLEOTIDE SEQUENCE [LARGE SCALE GENOMIC DNA]</scope>
    <source>
        <strain evidence="6 7">DSM 40224</strain>
    </source>
</reference>
<name>A0A117Q3A1_9ACTN</name>
<feature type="compositionally biased region" description="Low complexity" evidence="2">
    <location>
        <begin position="178"/>
        <end position="187"/>
    </location>
</feature>
<dbReference type="CDD" id="cd06583">
    <property type="entry name" value="PGRP"/>
    <property type="match status" value="1"/>
</dbReference>
<dbReference type="InterPro" id="IPR002502">
    <property type="entry name" value="Amidase_domain"/>
</dbReference>
<feature type="domain" description="Peptidoglycan recognition protein family" evidence="5">
    <location>
        <begin position="267"/>
        <end position="415"/>
    </location>
</feature>
<dbReference type="OrthoDB" id="514320at2"/>
<dbReference type="GO" id="GO:0008270">
    <property type="term" value="F:zinc ion binding"/>
    <property type="evidence" value="ECO:0007669"/>
    <property type="project" value="InterPro"/>
</dbReference>
<comment type="similarity">
    <text evidence="1">Belongs to the N-acetylmuramoyl-L-alanine amidase 2 family.</text>
</comment>